<dbReference type="GO" id="GO:0008961">
    <property type="term" value="F:phosphatidylglycerol-prolipoprotein diacylglyceryl transferase activity"/>
    <property type="evidence" value="ECO:0007669"/>
    <property type="project" value="InterPro"/>
</dbReference>
<evidence type="ECO:0000256" key="4">
    <source>
        <dbReference type="ARBA" id="ARBA00022692"/>
    </source>
</evidence>
<keyword evidence="3 8" id="KW-0808">Transferase</keyword>
<proteinExistence type="inferred from homology"/>
<feature type="transmembrane region" description="Helical" evidence="7">
    <location>
        <begin position="254"/>
        <end position="274"/>
    </location>
</feature>
<name>A0A8T9Q3M6_9BACT</name>
<keyword evidence="4 7" id="KW-0812">Transmembrane</keyword>
<accession>A0A8T9Q3M6</accession>
<feature type="transmembrane region" description="Helical" evidence="7">
    <location>
        <begin position="52"/>
        <end position="71"/>
    </location>
</feature>
<evidence type="ECO:0000256" key="6">
    <source>
        <dbReference type="ARBA" id="ARBA00023136"/>
    </source>
</evidence>
<dbReference type="GO" id="GO:0005886">
    <property type="term" value="C:plasma membrane"/>
    <property type="evidence" value="ECO:0007669"/>
    <property type="project" value="InterPro"/>
</dbReference>
<feature type="transmembrane region" description="Helical" evidence="7">
    <location>
        <begin position="215"/>
        <end position="234"/>
    </location>
</feature>
<reference evidence="8" key="1">
    <citation type="submission" date="2022-04" db="EMBL/GenBank/DDBJ databases">
        <title>Hymenobacter sp. isolated from the air.</title>
        <authorList>
            <person name="Won M."/>
            <person name="Lee C.-M."/>
            <person name="Woen H.-Y."/>
            <person name="Kwon S.-W."/>
        </authorList>
    </citation>
    <scope>NUCLEOTIDE SEQUENCE</scope>
    <source>
        <strain evidence="8">5116S-3</strain>
    </source>
</reference>
<comment type="similarity">
    <text evidence="1">Belongs to the Lgt family.</text>
</comment>
<feature type="transmembrane region" description="Helical" evidence="7">
    <location>
        <begin position="91"/>
        <end position="109"/>
    </location>
</feature>
<protein>
    <submittedName>
        <fullName evidence="8">Prolipoprotein diacylglyceryl transferase</fullName>
    </submittedName>
</protein>
<evidence type="ECO:0000256" key="3">
    <source>
        <dbReference type="ARBA" id="ARBA00022679"/>
    </source>
</evidence>
<dbReference type="KEGG" id="hcu:MUN79_14855"/>
<keyword evidence="5 7" id="KW-1133">Transmembrane helix</keyword>
<evidence type="ECO:0000313" key="8">
    <source>
        <dbReference type="EMBL" id="UOQ70059.1"/>
    </source>
</evidence>
<dbReference type="Proteomes" id="UP000831796">
    <property type="component" value="Chromosome"/>
</dbReference>
<dbReference type="Pfam" id="PF01790">
    <property type="entry name" value="LGT"/>
    <property type="match status" value="1"/>
</dbReference>
<sequence>MPNFLLLPLLSWMVPAHASYDSYTLFYVLAFTVNLVWLVWEGHRRGYPMRAWLVLLACTTLTFILGTKMLAFSGPEWRQFLGTGQWPASEARTVLGGAVACTLTLLALRRPFGFSWHVFDAFVLPMCAGLMVQSVGCLITGCCFGHPTASSWGVTYRPDTLPYLVQADRGLIPIGAAHSLPVHPTQLYTLLVCAAVGAILLLTRHRNWPGGSRRLLHLGLLLIGRFLIEFWRDPAGEQVGSAMRWHGGLALKQVQWTLLVLTPLALGWWAWLLYRARNVEPQPERVPGQRSVRNLLAVALMLALTAWLGPRALTLPEVLVIKTLLLAVLALEAGRFLLDSLAGIRPARLVLPLGLVGVVLVLSSQAPADSAGTARPSYTSLGLGVSAGSFERLQNTDGGCGGSTPLLEYRHRYRLASLDVSRTLLPGAGPDGRVHKAEITTGMRLHVGTDRQTPQFSDPLLGSGMRKSTLLLSINPYAQIDRPWFGLGQACW</sequence>
<gene>
    <name evidence="8" type="ORF">MUN79_14855</name>
</gene>
<organism evidence="8 9">
    <name type="scientific">Hymenobacter cellulosilyticus</name>
    <dbReference type="NCBI Taxonomy" id="2932248"/>
    <lineage>
        <taxon>Bacteria</taxon>
        <taxon>Pseudomonadati</taxon>
        <taxon>Bacteroidota</taxon>
        <taxon>Cytophagia</taxon>
        <taxon>Cytophagales</taxon>
        <taxon>Hymenobacteraceae</taxon>
        <taxon>Hymenobacter</taxon>
    </lineage>
</organism>
<feature type="transmembrane region" description="Helical" evidence="7">
    <location>
        <begin position="20"/>
        <end position="40"/>
    </location>
</feature>
<dbReference type="AlphaFoldDB" id="A0A8T9Q3M6"/>
<evidence type="ECO:0000313" key="9">
    <source>
        <dbReference type="Proteomes" id="UP000831796"/>
    </source>
</evidence>
<dbReference type="PANTHER" id="PTHR30589">
    <property type="entry name" value="PROLIPOPROTEIN DIACYLGLYCERYL TRANSFERASE"/>
    <property type="match status" value="1"/>
</dbReference>
<dbReference type="GO" id="GO:0042158">
    <property type="term" value="P:lipoprotein biosynthetic process"/>
    <property type="evidence" value="ECO:0007669"/>
    <property type="project" value="InterPro"/>
</dbReference>
<feature type="transmembrane region" description="Helical" evidence="7">
    <location>
        <begin position="295"/>
        <end position="313"/>
    </location>
</feature>
<dbReference type="RefSeq" id="WP_244673483.1">
    <property type="nucleotide sequence ID" value="NZ_CP095046.1"/>
</dbReference>
<feature type="transmembrane region" description="Helical" evidence="7">
    <location>
        <begin position="185"/>
        <end position="203"/>
    </location>
</feature>
<feature type="transmembrane region" description="Helical" evidence="7">
    <location>
        <begin position="121"/>
        <end position="147"/>
    </location>
</feature>
<keyword evidence="2" id="KW-1003">Cell membrane</keyword>
<evidence type="ECO:0000256" key="1">
    <source>
        <dbReference type="ARBA" id="ARBA00007150"/>
    </source>
</evidence>
<keyword evidence="6 7" id="KW-0472">Membrane</keyword>
<keyword evidence="9" id="KW-1185">Reference proteome</keyword>
<dbReference type="EMBL" id="CP095046">
    <property type="protein sequence ID" value="UOQ70059.1"/>
    <property type="molecule type" value="Genomic_DNA"/>
</dbReference>
<evidence type="ECO:0000256" key="2">
    <source>
        <dbReference type="ARBA" id="ARBA00022475"/>
    </source>
</evidence>
<evidence type="ECO:0000256" key="5">
    <source>
        <dbReference type="ARBA" id="ARBA00022989"/>
    </source>
</evidence>
<dbReference type="InterPro" id="IPR001640">
    <property type="entry name" value="Lgt"/>
</dbReference>
<evidence type="ECO:0000256" key="7">
    <source>
        <dbReference type="SAM" id="Phobius"/>
    </source>
</evidence>
<dbReference type="PANTHER" id="PTHR30589:SF0">
    <property type="entry name" value="PHOSPHATIDYLGLYCEROL--PROLIPOPROTEIN DIACYLGLYCERYL TRANSFERASE"/>
    <property type="match status" value="1"/>
</dbReference>